<dbReference type="AlphaFoldDB" id="A0A286UBU2"/>
<keyword evidence="3" id="KW-1185">Reference proteome</keyword>
<feature type="compositionally biased region" description="Basic and acidic residues" evidence="1">
    <location>
        <begin position="187"/>
        <end position="205"/>
    </location>
</feature>
<proteinExistence type="predicted"/>
<dbReference type="InParanoid" id="A0A286UBU2"/>
<evidence type="ECO:0000313" key="3">
    <source>
        <dbReference type="Proteomes" id="UP000217199"/>
    </source>
</evidence>
<comment type="caution">
    <text evidence="2">The sequence shown here is derived from an EMBL/GenBank/DDBJ whole genome shotgun (WGS) entry which is preliminary data.</text>
</comment>
<gene>
    <name evidence="2" type="ORF">PNOK_0709100</name>
</gene>
<reference evidence="2 3" key="1">
    <citation type="journal article" date="2017" name="Mol. Ecol.">
        <title>Comparative and population genomic landscape of Phellinus noxius: A hypervariable fungus causing root rot in trees.</title>
        <authorList>
            <person name="Chung C.L."/>
            <person name="Lee T.J."/>
            <person name="Akiba M."/>
            <person name="Lee H.H."/>
            <person name="Kuo T.H."/>
            <person name="Liu D."/>
            <person name="Ke H.M."/>
            <person name="Yokoi T."/>
            <person name="Roa M.B."/>
            <person name="Lu M.J."/>
            <person name="Chang Y.Y."/>
            <person name="Ann P.J."/>
            <person name="Tsai J.N."/>
            <person name="Chen C.Y."/>
            <person name="Tzean S.S."/>
            <person name="Ota Y."/>
            <person name="Hattori T."/>
            <person name="Sahashi N."/>
            <person name="Liou R.F."/>
            <person name="Kikuchi T."/>
            <person name="Tsai I.J."/>
        </authorList>
    </citation>
    <scope>NUCLEOTIDE SEQUENCE [LARGE SCALE GENOMIC DNA]</scope>
    <source>
        <strain evidence="2 3">FFPRI411160</strain>
    </source>
</reference>
<dbReference type="OrthoDB" id="8922241at2759"/>
<sequence length="302" mass="33777">MISTFSWPALSYGMYMAGIDLPHRQIPTCYDENEIWALKESGWDTYQFDVSKEKEEMLEALFFTPGEFVELAASPSPSPIIAQDANELNSLSTCPSSELAQNELELLLPQKETRLDFPRVITTTSSIVSSPTMVDKKDNYRVDCSPLPTVEIPKISSTSSEDSPSDGDSMPSSVKAATIGLSRSGGFRKERVSDKPYNRKIDISNKKKRKSPSPSGEVIGKRCPECNYLQMPSTGENRSFIRHMETHVKYKKVLWQCRGTKTKDGTHIDGCGKYYSRRDALNRHLQTGKCKSDIIPLKVASS</sequence>
<dbReference type="EMBL" id="NBII01000007">
    <property type="protein sequence ID" value="PAV17027.1"/>
    <property type="molecule type" value="Genomic_DNA"/>
</dbReference>
<organism evidence="2 3">
    <name type="scientific">Pyrrhoderma noxium</name>
    <dbReference type="NCBI Taxonomy" id="2282107"/>
    <lineage>
        <taxon>Eukaryota</taxon>
        <taxon>Fungi</taxon>
        <taxon>Dikarya</taxon>
        <taxon>Basidiomycota</taxon>
        <taxon>Agaricomycotina</taxon>
        <taxon>Agaricomycetes</taxon>
        <taxon>Hymenochaetales</taxon>
        <taxon>Hymenochaetaceae</taxon>
        <taxon>Pyrrhoderma</taxon>
    </lineage>
</organism>
<feature type="region of interest" description="Disordered" evidence="1">
    <location>
        <begin position="151"/>
        <end position="218"/>
    </location>
</feature>
<accession>A0A286UBU2</accession>
<protein>
    <submittedName>
        <fullName evidence="2">Uncharacterized protein</fullName>
    </submittedName>
</protein>
<name>A0A286UBU2_9AGAM</name>
<feature type="compositionally biased region" description="Low complexity" evidence="1">
    <location>
        <begin position="153"/>
        <end position="173"/>
    </location>
</feature>
<evidence type="ECO:0000256" key="1">
    <source>
        <dbReference type="SAM" id="MobiDB-lite"/>
    </source>
</evidence>
<evidence type="ECO:0000313" key="2">
    <source>
        <dbReference type="EMBL" id="PAV17027.1"/>
    </source>
</evidence>
<dbReference type="Proteomes" id="UP000217199">
    <property type="component" value="Unassembled WGS sequence"/>
</dbReference>